<protein>
    <submittedName>
        <fullName evidence="3">Uncharacterized protein</fullName>
    </submittedName>
</protein>
<proteinExistence type="predicted"/>
<feature type="region of interest" description="Disordered" evidence="2">
    <location>
        <begin position="109"/>
        <end position="243"/>
    </location>
</feature>
<keyword evidence="4" id="KW-1185">Reference proteome</keyword>
<accession>A0AAD1SKL8</accession>
<gene>
    <name evidence="3" type="ORF">PECUL_23A014494</name>
</gene>
<feature type="compositionally biased region" description="Basic and acidic residues" evidence="2">
    <location>
        <begin position="174"/>
        <end position="184"/>
    </location>
</feature>
<feature type="compositionally biased region" description="Polar residues" evidence="2">
    <location>
        <begin position="231"/>
        <end position="240"/>
    </location>
</feature>
<keyword evidence="1" id="KW-0175">Coiled coil</keyword>
<evidence type="ECO:0000256" key="2">
    <source>
        <dbReference type="SAM" id="MobiDB-lite"/>
    </source>
</evidence>
<feature type="region of interest" description="Disordered" evidence="2">
    <location>
        <begin position="259"/>
        <end position="301"/>
    </location>
</feature>
<evidence type="ECO:0000256" key="1">
    <source>
        <dbReference type="SAM" id="Coils"/>
    </source>
</evidence>
<dbReference type="AlphaFoldDB" id="A0AAD1SKL8"/>
<feature type="compositionally biased region" description="Basic and acidic residues" evidence="2">
    <location>
        <begin position="121"/>
        <end position="135"/>
    </location>
</feature>
<evidence type="ECO:0000313" key="4">
    <source>
        <dbReference type="Proteomes" id="UP001295444"/>
    </source>
</evidence>
<reference evidence="3" key="1">
    <citation type="submission" date="2022-03" db="EMBL/GenBank/DDBJ databases">
        <authorList>
            <person name="Alioto T."/>
            <person name="Alioto T."/>
            <person name="Gomez Garrido J."/>
        </authorList>
    </citation>
    <scope>NUCLEOTIDE SEQUENCE</scope>
</reference>
<dbReference type="EMBL" id="OW240918">
    <property type="protein sequence ID" value="CAH2304905.1"/>
    <property type="molecule type" value="Genomic_DNA"/>
</dbReference>
<name>A0AAD1SKL8_PELCU</name>
<sequence length="301" mass="36160">MEDCSFVFIDIIIECRKRQLKELDQEIKGIQNILEPLLEDDNSQEKITKISDSVDRLEEDIKKIKKKKFIRDMEDYKNDRVRNFHKKYNTHYQEEKSIYDQSKDNYQAPKWNWKQGNSRNSNDRRPLQGQYRERNPNLIPLNRNRRTNENWKNPHVNMKEDQIARSKTQSTEYRGMERPDRQSKGNENPRTASKMGGYKSNKMTYPNREKAKEPRQENMGEIRRREESSIVPRTSNTVTIQAEIHNPSREEVFLGKNTREITTWFHPVTPKRKKRKSSNSEEIEEAEEQETNRKRNKKNSQ</sequence>
<organism evidence="3 4">
    <name type="scientific">Pelobates cultripes</name>
    <name type="common">Western spadefoot toad</name>
    <dbReference type="NCBI Taxonomy" id="61616"/>
    <lineage>
        <taxon>Eukaryota</taxon>
        <taxon>Metazoa</taxon>
        <taxon>Chordata</taxon>
        <taxon>Craniata</taxon>
        <taxon>Vertebrata</taxon>
        <taxon>Euteleostomi</taxon>
        <taxon>Amphibia</taxon>
        <taxon>Batrachia</taxon>
        <taxon>Anura</taxon>
        <taxon>Pelobatoidea</taxon>
        <taxon>Pelobatidae</taxon>
        <taxon>Pelobates</taxon>
    </lineage>
</organism>
<feature type="coiled-coil region" evidence="1">
    <location>
        <begin position="13"/>
        <end position="67"/>
    </location>
</feature>
<evidence type="ECO:0000313" key="3">
    <source>
        <dbReference type="EMBL" id="CAH2304905.1"/>
    </source>
</evidence>
<feature type="compositionally biased region" description="Basic and acidic residues" evidence="2">
    <location>
        <begin position="207"/>
        <end position="228"/>
    </location>
</feature>
<dbReference type="Proteomes" id="UP001295444">
    <property type="component" value="Chromosome 07"/>
</dbReference>